<gene>
    <name evidence="1" type="ORF">NPIL_91561</name>
</gene>
<accession>A0A8X6NVD6</accession>
<evidence type="ECO:0000313" key="1">
    <source>
        <dbReference type="EMBL" id="GFT36928.1"/>
    </source>
</evidence>
<dbReference type="EMBL" id="BMAW01014000">
    <property type="protein sequence ID" value="GFT36928.1"/>
    <property type="molecule type" value="Genomic_DNA"/>
</dbReference>
<proteinExistence type="predicted"/>
<dbReference type="AlphaFoldDB" id="A0A8X6NVD6"/>
<comment type="caution">
    <text evidence="1">The sequence shown here is derived from an EMBL/GenBank/DDBJ whole genome shotgun (WGS) entry which is preliminary data.</text>
</comment>
<dbReference type="Proteomes" id="UP000887013">
    <property type="component" value="Unassembled WGS sequence"/>
</dbReference>
<sequence length="120" mass="14010">MRWEGVQEHELALDYELLSSYSKVLEVIHRMCPSGEKECYHFILQSISSKHLEQGHYMEAQKKSSPNYFFPHTMGYPDLLVWKEITCQSAKVSDCQTRFLAFSTTKQRIYVAKKNRADVG</sequence>
<keyword evidence="2" id="KW-1185">Reference proteome</keyword>
<evidence type="ECO:0000313" key="2">
    <source>
        <dbReference type="Proteomes" id="UP000887013"/>
    </source>
</evidence>
<protein>
    <submittedName>
        <fullName evidence="1">Uncharacterized protein</fullName>
    </submittedName>
</protein>
<organism evidence="1 2">
    <name type="scientific">Nephila pilipes</name>
    <name type="common">Giant wood spider</name>
    <name type="synonym">Nephila maculata</name>
    <dbReference type="NCBI Taxonomy" id="299642"/>
    <lineage>
        <taxon>Eukaryota</taxon>
        <taxon>Metazoa</taxon>
        <taxon>Ecdysozoa</taxon>
        <taxon>Arthropoda</taxon>
        <taxon>Chelicerata</taxon>
        <taxon>Arachnida</taxon>
        <taxon>Araneae</taxon>
        <taxon>Araneomorphae</taxon>
        <taxon>Entelegynae</taxon>
        <taxon>Araneoidea</taxon>
        <taxon>Nephilidae</taxon>
        <taxon>Nephila</taxon>
    </lineage>
</organism>
<name>A0A8X6NVD6_NEPPI</name>
<reference evidence="1" key="1">
    <citation type="submission" date="2020-08" db="EMBL/GenBank/DDBJ databases">
        <title>Multicomponent nature underlies the extraordinary mechanical properties of spider dragline silk.</title>
        <authorList>
            <person name="Kono N."/>
            <person name="Nakamura H."/>
            <person name="Mori M."/>
            <person name="Yoshida Y."/>
            <person name="Ohtoshi R."/>
            <person name="Malay A.D."/>
            <person name="Moran D.A.P."/>
            <person name="Tomita M."/>
            <person name="Numata K."/>
            <person name="Arakawa K."/>
        </authorList>
    </citation>
    <scope>NUCLEOTIDE SEQUENCE</scope>
</reference>